<protein>
    <submittedName>
        <fullName evidence="9">Cyclin-D5-2-like</fullName>
    </submittedName>
</protein>
<evidence type="ECO:0000256" key="2">
    <source>
        <dbReference type="ARBA" id="ARBA00022618"/>
    </source>
</evidence>
<dbReference type="CDD" id="cd20544">
    <property type="entry name" value="CYCLIN_AtCycD-like_rpt2"/>
    <property type="match status" value="1"/>
</dbReference>
<dbReference type="InterPro" id="IPR004367">
    <property type="entry name" value="Cyclin_C-dom"/>
</dbReference>
<reference evidence="9" key="2">
    <citation type="submission" date="2025-08" db="UniProtKB">
        <authorList>
            <consortium name="RefSeq"/>
        </authorList>
    </citation>
    <scope>IDENTIFICATION</scope>
    <source>
        <tissue evidence="9">Leaf</tissue>
    </source>
</reference>
<dbReference type="GO" id="GO:0051301">
    <property type="term" value="P:cell division"/>
    <property type="evidence" value="ECO:0007669"/>
    <property type="project" value="UniProtKB-KW"/>
</dbReference>
<dbReference type="PANTHER" id="PTHR10177">
    <property type="entry name" value="CYCLINS"/>
    <property type="match status" value="1"/>
</dbReference>
<dbReference type="Pfam" id="PF00134">
    <property type="entry name" value="Cyclin_N"/>
    <property type="match status" value="1"/>
</dbReference>
<evidence type="ECO:0000313" key="8">
    <source>
        <dbReference type="Proteomes" id="UP000515123"/>
    </source>
</evidence>
<evidence type="ECO:0000259" key="6">
    <source>
        <dbReference type="SMART" id="SM00385"/>
    </source>
</evidence>
<comment type="similarity">
    <text evidence="1">Belongs to the cyclin family. Cyclin D subfamily.</text>
</comment>
<feature type="domain" description="Cyclin C-terminal" evidence="7">
    <location>
        <begin position="189"/>
        <end position="310"/>
    </location>
</feature>
<evidence type="ECO:0000256" key="5">
    <source>
        <dbReference type="RuleBase" id="RU000383"/>
    </source>
</evidence>
<dbReference type="SMART" id="SM00385">
    <property type="entry name" value="CYCLIN"/>
    <property type="match status" value="1"/>
</dbReference>
<keyword evidence="3 5" id="KW-0195">Cyclin</keyword>
<evidence type="ECO:0000256" key="4">
    <source>
        <dbReference type="ARBA" id="ARBA00023306"/>
    </source>
</evidence>
<dbReference type="CDD" id="cd20543">
    <property type="entry name" value="CYCLIN_AtCycD-like_rpt1"/>
    <property type="match status" value="1"/>
</dbReference>
<dbReference type="FunFam" id="1.10.472.10:FF:000069">
    <property type="entry name" value="Cyclin-D5-1"/>
    <property type="match status" value="1"/>
</dbReference>
<evidence type="ECO:0000256" key="3">
    <source>
        <dbReference type="ARBA" id="ARBA00023127"/>
    </source>
</evidence>
<dbReference type="PROSITE" id="PS00292">
    <property type="entry name" value="CYCLINS"/>
    <property type="match status" value="1"/>
</dbReference>
<dbReference type="AlphaFoldDB" id="A0A6P5FF61"/>
<sequence>MEASGCSVSISTLICEEDGADLEADDDSNEDGELFLLLKEQPLSQSDEEYVEKLISKETNFNIASRCCSPSSCDEAPSMLSQDWFVASRIDSIRWILRTRACFGFSYKTAYLAISFFDRFCLRRTIEKEKSWAIQLLSIACLSLAAKIEEERAPLLSEYRIEEHAFRSNAILRMELLVLSTLEWRAIGVTPFDYLSYFVNKFQCRDGSKHSIHEAVGFIFAIIEVISILDYRPSTIAAAAILAASNEGLTKELVESKMATLSLCGSLDKSAEANSEGKEHVYACYNAMNQESKKKHKESRRLDSSDLSENCTSVTHVIDLTDTASFTSTSNKRRRLQLPNIN</sequence>
<keyword evidence="8" id="KW-1185">Reference proteome</keyword>
<dbReference type="InterPro" id="IPR006671">
    <property type="entry name" value="Cyclin_N"/>
</dbReference>
<organism evidence="8 9">
    <name type="scientific">Ananas comosus</name>
    <name type="common">Pineapple</name>
    <name type="synonym">Ananas ananas</name>
    <dbReference type="NCBI Taxonomy" id="4615"/>
    <lineage>
        <taxon>Eukaryota</taxon>
        <taxon>Viridiplantae</taxon>
        <taxon>Streptophyta</taxon>
        <taxon>Embryophyta</taxon>
        <taxon>Tracheophyta</taxon>
        <taxon>Spermatophyta</taxon>
        <taxon>Magnoliopsida</taxon>
        <taxon>Liliopsida</taxon>
        <taxon>Poales</taxon>
        <taxon>Bromeliaceae</taxon>
        <taxon>Bromelioideae</taxon>
        <taxon>Ananas</taxon>
    </lineage>
</organism>
<dbReference type="InterPro" id="IPR036915">
    <property type="entry name" value="Cyclin-like_sf"/>
</dbReference>
<evidence type="ECO:0000259" key="7">
    <source>
        <dbReference type="SMART" id="SM01332"/>
    </source>
</evidence>
<keyword evidence="2" id="KW-0132">Cell division</keyword>
<evidence type="ECO:0000256" key="1">
    <source>
        <dbReference type="ARBA" id="ARBA00009065"/>
    </source>
</evidence>
<dbReference type="SUPFAM" id="SSF47954">
    <property type="entry name" value="Cyclin-like"/>
    <property type="match status" value="1"/>
</dbReference>
<dbReference type="InterPro" id="IPR048258">
    <property type="entry name" value="Cyclins_cyclin-box"/>
</dbReference>
<accession>A0A6P5FF61</accession>
<dbReference type="GeneID" id="109712717"/>
<evidence type="ECO:0000313" key="9">
    <source>
        <dbReference type="RefSeq" id="XP_020092048.1"/>
    </source>
</evidence>
<dbReference type="SMART" id="SM01332">
    <property type="entry name" value="Cyclin_C"/>
    <property type="match status" value="1"/>
</dbReference>
<dbReference type="Proteomes" id="UP000515123">
    <property type="component" value="Linkage group 7"/>
</dbReference>
<dbReference type="OrthoDB" id="306099at2759"/>
<feature type="domain" description="Cyclin-like" evidence="6">
    <location>
        <begin position="94"/>
        <end position="180"/>
    </location>
</feature>
<gene>
    <name evidence="9" type="primary">LOC109712717</name>
</gene>
<dbReference type="Gene3D" id="1.10.472.10">
    <property type="entry name" value="Cyclin-like"/>
    <property type="match status" value="2"/>
</dbReference>
<dbReference type="InterPro" id="IPR013763">
    <property type="entry name" value="Cyclin-like_dom"/>
</dbReference>
<keyword evidence="4" id="KW-0131">Cell cycle</keyword>
<name>A0A6P5FF61_ANACO</name>
<reference evidence="8" key="1">
    <citation type="journal article" date="2015" name="Nat. Genet.">
        <title>The pineapple genome and the evolution of CAM photosynthesis.</title>
        <authorList>
            <person name="Ming R."/>
            <person name="VanBuren R."/>
            <person name="Wai C.M."/>
            <person name="Tang H."/>
            <person name="Schatz M.C."/>
            <person name="Bowers J.E."/>
            <person name="Lyons E."/>
            <person name="Wang M.L."/>
            <person name="Chen J."/>
            <person name="Biggers E."/>
            <person name="Zhang J."/>
            <person name="Huang L."/>
            <person name="Zhang L."/>
            <person name="Miao W."/>
            <person name="Zhang J."/>
            <person name="Ye Z."/>
            <person name="Miao C."/>
            <person name="Lin Z."/>
            <person name="Wang H."/>
            <person name="Zhou H."/>
            <person name="Yim W.C."/>
            <person name="Priest H.D."/>
            <person name="Zheng C."/>
            <person name="Woodhouse M."/>
            <person name="Edger P.P."/>
            <person name="Guyot R."/>
            <person name="Guo H.B."/>
            <person name="Guo H."/>
            <person name="Zheng G."/>
            <person name="Singh R."/>
            <person name="Sharma A."/>
            <person name="Min X."/>
            <person name="Zheng Y."/>
            <person name="Lee H."/>
            <person name="Gurtowski J."/>
            <person name="Sedlazeck F.J."/>
            <person name="Harkess A."/>
            <person name="McKain M.R."/>
            <person name="Liao Z."/>
            <person name="Fang J."/>
            <person name="Liu J."/>
            <person name="Zhang X."/>
            <person name="Zhang Q."/>
            <person name="Hu W."/>
            <person name="Qin Y."/>
            <person name="Wang K."/>
            <person name="Chen L.Y."/>
            <person name="Shirley N."/>
            <person name="Lin Y.R."/>
            <person name="Liu L.Y."/>
            <person name="Hernandez A.G."/>
            <person name="Wright C.L."/>
            <person name="Bulone V."/>
            <person name="Tuskan G.A."/>
            <person name="Heath K."/>
            <person name="Zee F."/>
            <person name="Moore P.H."/>
            <person name="Sunkar R."/>
            <person name="Leebens-Mack J.H."/>
            <person name="Mockler T."/>
            <person name="Bennetzen J.L."/>
            <person name="Freeling M."/>
            <person name="Sankoff D."/>
            <person name="Paterson A.H."/>
            <person name="Zhu X."/>
            <person name="Yang X."/>
            <person name="Smith J.A."/>
            <person name="Cushman J.C."/>
            <person name="Paull R.E."/>
            <person name="Yu Q."/>
        </authorList>
    </citation>
    <scope>NUCLEOTIDE SEQUENCE [LARGE SCALE GENOMIC DNA]</scope>
    <source>
        <strain evidence="8">cv. F153</strain>
    </source>
</reference>
<proteinExistence type="inferred from homology"/>
<dbReference type="InterPro" id="IPR039361">
    <property type="entry name" value="Cyclin"/>
</dbReference>
<dbReference type="RefSeq" id="XP_020092048.1">
    <property type="nucleotide sequence ID" value="XM_020236459.1"/>
</dbReference>